<evidence type="ECO:0000313" key="3">
    <source>
        <dbReference type="EMBL" id="QOY36992.1"/>
    </source>
</evidence>
<evidence type="ECO:0000313" key="4">
    <source>
        <dbReference type="Proteomes" id="UP000180175"/>
    </source>
</evidence>
<dbReference type="RefSeq" id="WP_071315603.1">
    <property type="nucleotide sequence ID" value="NZ_CP063356.2"/>
</dbReference>
<dbReference type="GO" id="GO:0004803">
    <property type="term" value="F:transposase activity"/>
    <property type="evidence" value="ECO:0007669"/>
    <property type="project" value="InterPro"/>
</dbReference>
<dbReference type="InterPro" id="IPR036515">
    <property type="entry name" value="Transposase_17_sf"/>
</dbReference>
<dbReference type="KEGG" id="aia:AWH56_004915"/>
<dbReference type="GO" id="GO:0006313">
    <property type="term" value="P:DNA transposition"/>
    <property type="evidence" value="ECO:0007669"/>
    <property type="project" value="InterPro"/>
</dbReference>
<dbReference type="Gene3D" id="3.30.70.1290">
    <property type="entry name" value="Transposase IS200-like"/>
    <property type="match status" value="1"/>
</dbReference>
<dbReference type="InterPro" id="IPR002686">
    <property type="entry name" value="Transposase_17"/>
</dbReference>
<dbReference type="Proteomes" id="UP000180175">
    <property type="component" value="Chromosome"/>
</dbReference>
<dbReference type="SUPFAM" id="SSF143422">
    <property type="entry name" value="Transposase IS200-like"/>
    <property type="match status" value="1"/>
</dbReference>
<reference evidence="3 4" key="3">
    <citation type="journal article" date="2019" name="Int. J. Syst. Evol. Microbiol.">
        <title>Anaerobacillus isosaccharinicus sp. nov., an alkaliphilic bacterium which degrades isosaccharinic acid.</title>
        <authorList>
            <person name="Bassil N.M."/>
            <person name="Lloyd J.R."/>
        </authorList>
    </citation>
    <scope>NUCLEOTIDE SEQUENCE [LARGE SCALE GENOMIC DNA]</scope>
    <source>
        <strain evidence="3 4">NB2006</strain>
    </source>
</reference>
<dbReference type="SMART" id="SM01321">
    <property type="entry name" value="Y1_Tnp"/>
    <property type="match status" value="1"/>
</dbReference>
<organism evidence="2 4">
    <name type="scientific">Anaerobacillus isosaccharinicus</name>
    <dbReference type="NCBI Taxonomy" id="1532552"/>
    <lineage>
        <taxon>Bacteria</taxon>
        <taxon>Bacillati</taxon>
        <taxon>Bacillota</taxon>
        <taxon>Bacilli</taxon>
        <taxon>Bacillales</taxon>
        <taxon>Bacillaceae</taxon>
        <taxon>Anaerobacillus</taxon>
    </lineage>
</organism>
<dbReference type="Pfam" id="PF01797">
    <property type="entry name" value="Y1_Tnp"/>
    <property type="match status" value="1"/>
</dbReference>
<dbReference type="GO" id="GO:0003677">
    <property type="term" value="F:DNA binding"/>
    <property type="evidence" value="ECO:0007669"/>
    <property type="project" value="InterPro"/>
</dbReference>
<dbReference type="OrthoDB" id="9788881at2"/>
<reference evidence="2 4" key="1">
    <citation type="submission" date="2016-10" db="EMBL/GenBank/DDBJ databases">
        <title>Draft genome sequences of four alkaliphilic bacteria belonging to the Anaerobacillus genus.</title>
        <authorList>
            <person name="Bassil N.M."/>
            <person name="Lloyd J.R."/>
        </authorList>
    </citation>
    <scope>NUCLEOTIDE SEQUENCE [LARGE SCALE GENOMIC DNA]</scope>
    <source>
        <strain evidence="2 4">NB2006</strain>
    </source>
</reference>
<gene>
    <name evidence="3" type="ORF">AWH56_004915</name>
    <name evidence="2" type="ORF">AWH56_02065</name>
</gene>
<protein>
    <submittedName>
        <fullName evidence="3">Transposase</fullName>
    </submittedName>
</protein>
<reference evidence="3 4" key="2">
    <citation type="journal article" date="2017" name="Genome Announc.">
        <title>Draft Genome Sequences of Four Alkaliphilic Bacteria Belonging to the Anaerobacillus Genus.</title>
        <authorList>
            <person name="Bassil N.M."/>
            <person name="Lloyd J.R."/>
        </authorList>
    </citation>
    <scope>NUCLEOTIDE SEQUENCE [LARGE SCALE GENOMIC DNA]</scope>
    <source>
        <strain evidence="3 4">NB2006</strain>
    </source>
</reference>
<evidence type="ECO:0000259" key="1">
    <source>
        <dbReference type="SMART" id="SM01321"/>
    </source>
</evidence>
<dbReference type="EMBL" id="LQXD01000004">
    <property type="protein sequence ID" value="OIJ23112.1"/>
    <property type="molecule type" value="Genomic_DNA"/>
</dbReference>
<evidence type="ECO:0000313" key="2">
    <source>
        <dbReference type="EMBL" id="OIJ23112.1"/>
    </source>
</evidence>
<dbReference type="EMBL" id="CP063356">
    <property type="protein sequence ID" value="QOY36992.1"/>
    <property type="molecule type" value="Genomic_DNA"/>
</dbReference>
<name>A0A1S2ME69_9BACI</name>
<reference evidence="3" key="4">
    <citation type="submission" date="2020-10" db="EMBL/GenBank/DDBJ databases">
        <authorList>
            <person name="Bassil N.M."/>
            <person name="Lloyd J.R."/>
        </authorList>
    </citation>
    <scope>NUCLEOTIDE SEQUENCE</scope>
    <source>
        <strain evidence="3">NB2006</strain>
    </source>
</reference>
<sequence>MVQKMPVWFPGAIYHVTCCCRWNETIFDEDADFITYLSLIESVRYQYPFYLHSYCLTRNHIHLLLETTHIPMKDVVETLNYEFLCYLQTKQVNFLPQVQANLIDSVDNFLIASKKIHLAPRKQNFPLKEYRWSSYQAFSSYTPNDHVVTSQVLTYFNQPKMDQYCRFVEAEVMEATNLWGDP</sequence>
<dbReference type="AlphaFoldDB" id="A0A1S2ME69"/>
<keyword evidence="4" id="KW-1185">Reference proteome</keyword>
<accession>A0A1S2ME69</accession>
<proteinExistence type="predicted"/>
<feature type="domain" description="Transposase IS200-like" evidence="1">
    <location>
        <begin position="9"/>
        <end position="119"/>
    </location>
</feature>